<keyword evidence="1" id="KW-0472">Membrane</keyword>
<feature type="transmembrane region" description="Helical" evidence="1">
    <location>
        <begin position="77"/>
        <end position="94"/>
    </location>
</feature>
<evidence type="ECO:0000313" key="3">
    <source>
        <dbReference type="Proteomes" id="UP001327027"/>
    </source>
</evidence>
<evidence type="ECO:0000256" key="1">
    <source>
        <dbReference type="SAM" id="Phobius"/>
    </source>
</evidence>
<dbReference type="Pfam" id="PF12412">
    <property type="entry name" value="DUF3667"/>
    <property type="match status" value="1"/>
</dbReference>
<accession>A0ABU5ZYJ9</accession>
<organism evidence="2 3">
    <name type="scientific">Aquimarina gracilis</name>
    <dbReference type="NCBI Taxonomy" id="874422"/>
    <lineage>
        <taxon>Bacteria</taxon>
        <taxon>Pseudomonadati</taxon>
        <taxon>Bacteroidota</taxon>
        <taxon>Flavobacteriia</taxon>
        <taxon>Flavobacteriales</taxon>
        <taxon>Flavobacteriaceae</taxon>
        <taxon>Aquimarina</taxon>
    </lineage>
</organism>
<protein>
    <submittedName>
        <fullName evidence="2">DUF3667 domain-containing protein</fullName>
    </submittedName>
</protein>
<dbReference type="Proteomes" id="UP001327027">
    <property type="component" value="Unassembled WGS sequence"/>
</dbReference>
<keyword evidence="1" id="KW-1133">Transmembrane helix</keyword>
<feature type="transmembrane region" description="Helical" evidence="1">
    <location>
        <begin position="133"/>
        <end position="154"/>
    </location>
</feature>
<reference evidence="2 3" key="1">
    <citation type="journal article" date="2013" name="Int. J. Syst. Evol. Microbiol.">
        <title>Aquimarina gracilis sp. nov., isolated from the gut microflora of a mussel, Mytilus coruscus, and emended description of Aquimarina spongiae.</title>
        <authorList>
            <person name="Park S.C."/>
            <person name="Choe H.N."/>
            <person name="Baik K.S."/>
            <person name="Seong C.N."/>
        </authorList>
    </citation>
    <scope>NUCLEOTIDE SEQUENCE [LARGE SCALE GENOMIC DNA]</scope>
    <source>
        <strain evidence="2 3">PSC32</strain>
    </source>
</reference>
<keyword evidence="3" id="KW-1185">Reference proteome</keyword>
<dbReference type="EMBL" id="JAYKLX010000007">
    <property type="protein sequence ID" value="MEB3346891.1"/>
    <property type="molecule type" value="Genomic_DNA"/>
</dbReference>
<feature type="transmembrane region" description="Helical" evidence="1">
    <location>
        <begin position="166"/>
        <end position="186"/>
    </location>
</feature>
<feature type="transmembrane region" description="Helical" evidence="1">
    <location>
        <begin position="225"/>
        <end position="250"/>
    </location>
</feature>
<evidence type="ECO:0000313" key="2">
    <source>
        <dbReference type="EMBL" id="MEB3346891.1"/>
    </source>
</evidence>
<keyword evidence="1" id="KW-0812">Transmembrane</keyword>
<proteinExistence type="predicted"/>
<dbReference type="RefSeq" id="WP_324180913.1">
    <property type="nucleotide sequence ID" value="NZ_BAABAW010000020.1"/>
</dbReference>
<gene>
    <name evidence="2" type="ORF">U6A24_15565</name>
</gene>
<feature type="transmembrane region" description="Helical" evidence="1">
    <location>
        <begin position="192"/>
        <end position="213"/>
    </location>
</feature>
<comment type="caution">
    <text evidence="2">The sequence shown here is derived from an EMBL/GenBank/DDBJ whole genome shotgun (WGS) entry which is preliminary data.</text>
</comment>
<sequence length="252" mass="29664">MNCKNCNNKYEGNFCGYCGQRSRVEKINFDYLINEFSESVFQVNYGMVFTIKELCSRPGHSIREYLHGKRKNHFRPIAFLFLWSTVYFLLSGLIEKHTFLVEAINGFSDGFAKTNQDFSKVTNTFKWMTSNHAYTTLLFLPLYSFASYIAFLGLKYNYFEHFVLNSYITGQQAIIYAVFIGIQYVLGIGDYYFPLLFFIASVGFAFWTFFQFFDKEKWIEIVFRVILVYFLYYILLSAAAVMFIMGIFIFSK</sequence>
<name>A0ABU5ZYJ9_9FLAO</name>
<dbReference type="InterPro" id="IPR022134">
    <property type="entry name" value="DUF3667"/>
</dbReference>